<name>A0ACD0P626_9BASI</name>
<accession>A0ACD0P626</accession>
<dbReference type="EMBL" id="KZ819718">
    <property type="protein sequence ID" value="PWN53603.1"/>
    <property type="molecule type" value="Genomic_DNA"/>
</dbReference>
<gene>
    <name evidence="1" type="ORF">IE53DRAFT_359874</name>
</gene>
<protein>
    <submittedName>
        <fullName evidence="1">Uncharacterized protein</fullName>
    </submittedName>
</protein>
<reference evidence="1 2" key="1">
    <citation type="journal article" date="2018" name="Mol. Biol. Evol.">
        <title>Broad Genomic Sampling Reveals a Smut Pathogenic Ancestry of the Fungal Clade Ustilaginomycotina.</title>
        <authorList>
            <person name="Kijpornyongpan T."/>
            <person name="Mondo S.J."/>
            <person name="Barry K."/>
            <person name="Sandor L."/>
            <person name="Lee J."/>
            <person name="Lipzen A."/>
            <person name="Pangilinan J."/>
            <person name="LaButti K."/>
            <person name="Hainaut M."/>
            <person name="Henrissat B."/>
            <person name="Grigoriev I.V."/>
            <person name="Spatafora J.W."/>
            <person name="Aime M.C."/>
        </authorList>
    </citation>
    <scope>NUCLEOTIDE SEQUENCE [LARGE SCALE GENOMIC DNA]</scope>
    <source>
        <strain evidence="1 2">SA 807</strain>
    </source>
</reference>
<proteinExistence type="predicted"/>
<evidence type="ECO:0000313" key="2">
    <source>
        <dbReference type="Proteomes" id="UP000245626"/>
    </source>
</evidence>
<keyword evidence="2" id="KW-1185">Reference proteome</keyword>
<dbReference type="Proteomes" id="UP000245626">
    <property type="component" value="Unassembled WGS sequence"/>
</dbReference>
<sequence length="573" mass="63708">MTIPASSFYQKARGKPLSNGTPSRFVSQSHSSTSSPSPSSLLVILQPHPICQGLDLKLETCEVLAKSTSTASKLVRGWCRHHLLDVEGWKVKKGKVGYEVDVDLAWTLVDIFSGDSGPLVLWITRHLDAFGFDGLDFPNESQVLKSAMTTGDKLGRSPTSLSTSSDLSSLSITPSSRHRGINASNALREPPAIASASPDSSHDGSRVRKKPSTMNDDASEGEPAVGRNKRRKRLVSEVESLIQVKQRILDAGDRFDPARKRNRPRYWMYCYSEDELDDYMFTEEDAKERDRVAEEEEERVRRRMRELVGRERGRSRIGRRSRSLSSERGDGGGIEREGGEGGGSQLVRGPFEGKASTVRGLQAIEAEDTKFAPEKEDQYNQGLAEQDRSLNDTLEQMIELIETRVVEPFREGLRDEIRNELRIALGKAQEGALEDAEESDEGRRPLDKEVGRTILAVMDEKALRLAEETASPCSQQNAHSMLPFEKISDDPTNESRTFSDNLGKSMHHTRRCTCMRSGCRNPREQQSAGKQNPRAGRALERRDGGGSHTSDYEPSMTDSKLYDAISNSKGALH</sequence>
<organism evidence="1 2">
    <name type="scientific">Violaceomyces palustris</name>
    <dbReference type="NCBI Taxonomy" id="1673888"/>
    <lineage>
        <taxon>Eukaryota</taxon>
        <taxon>Fungi</taxon>
        <taxon>Dikarya</taxon>
        <taxon>Basidiomycota</taxon>
        <taxon>Ustilaginomycotina</taxon>
        <taxon>Ustilaginomycetes</taxon>
        <taxon>Violaceomycetales</taxon>
        <taxon>Violaceomycetaceae</taxon>
        <taxon>Violaceomyces</taxon>
    </lineage>
</organism>
<evidence type="ECO:0000313" key="1">
    <source>
        <dbReference type="EMBL" id="PWN53603.1"/>
    </source>
</evidence>